<feature type="transmembrane region" description="Helical" evidence="1">
    <location>
        <begin position="164"/>
        <end position="180"/>
    </location>
</feature>
<keyword evidence="1" id="KW-0812">Transmembrane</keyword>
<evidence type="ECO:0000256" key="1">
    <source>
        <dbReference type="SAM" id="Phobius"/>
    </source>
</evidence>
<comment type="caution">
    <text evidence="2">The sequence shown here is derived from an EMBL/GenBank/DDBJ whole genome shotgun (WGS) entry which is preliminary data.</text>
</comment>
<dbReference type="EMBL" id="PFEE01000030">
    <property type="protein sequence ID" value="PJE63791.1"/>
    <property type="molecule type" value="Genomic_DNA"/>
</dbReference>
<dbReference type="Proteomes" id="UP000231569">
    <property type="component" value="Unassembled WGS sequence"/>
</dbReference>
<feature type="transmembrane region" description="Helical" evidence="1">
    <location>
        <begin position="112"/>
        <end position="130"/>
    </location>
</feature>
<dbReference type="AlphaFoldDB" id="A0A2M8KV58"/>
<evidence type="ECO:0000313" key="2">
    <source>
        <dbReference type="EMBL" id="PJE63791.1"/>
    </source>
</evidence>
<accession>A0A2M8KV58</accession>
<dbReference type="InterPro" id="IPR007404">
    <property type="entry name" value="YdjM-like"/>
</dbReference>
<name>A0A2M8KV58_9BACT</name>
<gene>
    <name evidence="2" type="ORF">COU89_01430</name>
</gene>
<proteinExistence type="predicted"/>
<protein>
    <recommendedName>
        <fullName evidence="4">Metal-dependent hydrolase</fullName>
    </recommendedName>
</protein>
<organism evidence="2 3">
    <name type="scientific">Candidatus Roizmanbacteria bacterium CG10_big_fil_rev_8_21_14_0_10_45_7</name>
    <dbReference type="NCBI Taxonomy" id="1974854"/>
    <lineage>
        <taxon>Bacteria</taxon>
        <taxon>Candidatus Roizmaniibacteriota</taxon>
    </lineage>
</organism>
<dbReference type="PANTHER" id="PTHR35531">
    <property type="entry name" value="INNER MEMBRANE PROTEIN YBCI-RELATED"/>
    <property type="match status" value="1"/>
</dbReference>
<dbReference type="PIRSF" id="PIRSF030780">
    <property type="entry name" value="Md_memb_hyd_prd"/>
    <property type="match status" value="1"/>
</dbReference>
<reference evidence="3" key="1">
    <citation type="submission" date="2017-09" db="EMBL/GenBank/DDBJ databases">
        <title>Depth-based differentiation of microbial function through sediment-hosted aquifers and enrichment of novel symbionts in the deep terrestrial subsurface.</title>
        <authorList>
            <person name="Probst A.J."/>
            <person name="Ladd B."/>
            <person name="Jarett J.K."/>
            <person name="Geller-Mcgrath D.E."/>
            <person name="Sieber C.M.K."/>
            <person name="Emerson J.B."/>
            <person name="Anantharaman K."/>
            <person name="Thomas B.C."/>
            <person name="Malmstrom R."/>
            <person name="Stieglmeier M."/>
            <person name="Klingl A."/>
            <person name="Woyke T."/>
            <person name="Ryan C.M."/>
            <person name="Banfield J.F."/>
        </authorList>
    </citation>
    <scope>NUCLEOTIDE SEQUENCE [LARGE SCALE GENOMIC DNA]</scope>
</reference>
<keyword evidence="1" id="KW-1133">Transmembrane helix</keyword>
<keyword evidence="1" id="KW-0472">Membrane</keyword>
<evidence type="ECO:0008006" key="4">
    <source>
        <dbReference type="Google" id="ProtNLM"/>
    </source>
</evidence>
<dbReference type="PANTHER" id="PTHR35531:SF1">
    <property type="entry name" value="INNER MEMBRANE PROTEIN YBCI-RELATED"/>
    <property type="match status" value="1"/>
</dbReference>
<feature type="transmembrane region" description="Helical" evidence="1">
    <location>
        <begin position="83"/>
        <end position="105"/>
    </location>
</feature>
<sequence length="196" mass="21582">MTGRTHDLAAFAGLVIAFLYAPILPALSLSTVIVAFGANFLGALFPDIDQPTSDFWDNFRLGPFVAKVIVPALGGHRHISHSLAGVVLIGVLFRLGLNLALKYVLIDINSEIVWNAFMIGVVSHLVMDLPTKEGVPLLWPFDWKFGLPPWKALRITSGKSVEKFIVFPGLLMLTGYLLFVNQERVLELLKTMLKIG</sequence>
<evidence type="ECO:0000313" key="3">
    <source>
        <dbReference type="Proteomes" id="UP000231569"/>
    </source>
</evidence>
<dbReference type="InterPro" id="IPR016956">
    <property type="entry name" value="YdjM"/>
</dbReference>
<dbReference type="Pfam" id="PF04307">
    <property type="entry name" value="YdjM"/>
    <property type="match status" value="1"/>
</dbReference>